<name>A0AAV7XNP0_9NEOP</name>
<evidence type="ECO:0000256" key="1">
    <source>
        <dbReference type="PROSITE-ProRule" id="PRU00266"/>
    </source>
</evidence>
<dbReference type="GO" id="GO:0010468">
    <property type="term" value="P:regulation of gene expression"/>
    <property type="evidence" value="ECO:0007669"/>
    <property type="project" value="UniProtKB-ARBA"/>
</dbReference>
<dbReference type="GO" id="GO:0006396">
    <property type="term" value="P:RNA processing"/>
    <property type="evidence" value="ECO:0007669"/>
    <property type="project" value="TreeGrafter"/>
</dbReference>
<dbReference type="GO" id="GO:0003726">
    <property type="term" value="F:double-stranded RNA adenosine deaminase activity"/>
    <property type="evidence" value="ECO:0007669"/>
    <property type="project" value="TreeGrafter"/>
</dbReference>
<dbReference type="GO" id="GO:0005730">
    <property type="term" value="C:nucleolus"/>
    <property type="evidence" value="ECO:0007669"/>
    <property type="project" value="TreeGrafter"/>
</dbReference>
<evidence type="ECO:0000313" key="4">
    <source>
        <dbReference type="EMBL" id="KAJ1527812.1"/>
    </source>
</evidence>
<keyword evidence="1" id="KW-0694">RNA-binding</keyword>
<dbReference type="GO" id="GO:0003725">
    <property type="term" value="F:double-stranded RNA binding"/>
    <property type="evidence" value="ECO:0007669"/>
    <property type="project" value="TreeGrafter"/>
</dbReference>
<proteinExistence type="predicted"/>
<keyword evidence="5" id="KW-1185">Reference proteome</keyword>
<evidence type="ECO:0000259" key="3">
    <source>
        <dbReference type="PROSITE" id="PS50137"/>
    </source>
</evidence>
<organism evidence="4 5">
    <name type="scientific">Megalurothrips usitatus</name>
    <name type="common">bean blossom thrips</name>
    <dbReference type="NCBI Taxonomy" id="439358"/>
    <lineage>
        <taxon>Eukaryota</taxon>
        <taxon>Metazoa</taxon>
        <taxon>Ecdysozoa</taxon>
        <taxon>Arthropoda</taxon>
        <taxon>Hexapoda</taxon>
        <taxon>Insecta</taxon>
        <taxon>Pterygota</taxon>
        <taxon>Neoptera</taxon>
        <taxon>Paraneoptera</taxon>
        <taxon>Thysanoptera</taxon>
        <taxon>Terebrantia</taxon>
        <taxon>Thripoidea</taxon>
        <taxon>Thripidae</taxon>
        <taxon>Megalurothrips</taxon>
    </lineage>
</organism>
<dbReference type="Gene3D" id="3.30.160.20">
    <property type="match status" value="2"/>
</dbReference>
<dbReference type="SUPFAM" id="SSF54768">
    <property type="entry name" value="dsRNA-binding domain-like"/>
    <property type="match status" value="2"/>
</dbReference>
<comment type="caution">
    <text evidence="4">The sequence shown here is derived from an EMBL/GenBank/DDBJ whole genome shotgun (WGS) entry which is preliminary data.</text>
</comment>
<dbReference type="InterPro" id="IPR014720">
    <property type="entry name" value="dsRBD_dom"/>
</dbReference>
<dbReference type="GO" id="GO:0006382">
    <property type="term" value="P:adenosine to inosine editing"/>
    <property type="evidence" value="ECO:0007669"/>
    <property type="project" value="TreeGrafter"/>
</dbReference>
<accession>A0AAV7XNP0</accession>
<feature type="domain" description="DRBM" evidence="3">
    <location>
        <begin position="67"/>
        <end position="133"/>
    </location>
</feature>
<dbReference type="PANTHER" id="PTHR10910:SF62">
    <property type="entry name" value="AT07585P-RELATED"/>
    <property type="match status" value="1"/>
</dbReference>
<feature type="region of interest" description="Disordered" evidence="2">
    <location>
        <begin position="195"/>
        <end position="237"/>
    </location>
</feature>
<dbReference type="GO" id="GO:0005737">
    <property type="term" value="C:cytoplasm"/>
    <property type="evidence" value="ECO:0007669"/>
    <property type="project" value="TreeGrafter"/>
</dbReference>
<evidence type="ECO:0000256" key="2">
    <source>
        <dbReference type="SAM" id="MobiDB-lite"/>
    </source>
</evidence>
<dbReference type="Proteomes" id="UP001075354">
    <property type="component" value="Chromosome 5"/>
</dbReference>
<dbReference type="PROSITE" id="PS50137">
    <property type="entry name" value="DS_RBD"/>
    <property type="match status" value="2"/>
</dbReference>
<dbReference type="Pfam" id="PF00035">
    <property type="entry name" value="dsrm"/>
    <property type="match status" value="2"/>
</dbReference>
<feature type="region of interest" description="Disordered" evidence="2">
    <location>
        <begin position="1"/>
        <end position="55"/>
    </location>
</feature>
<gene>
    <name evidence="4" type="ORF">ONE63_007758</name>
</gene>
<feature type="domain" description="DRBM" evidence="3">
    <location>
        <begin position="242"/>
        <end position="305"/>
    </location>
</feature>
<dbReference type="AlphaFoldDB" id="A0AAV7XNP0"/>
<evidence type="ECO:0000313" key="5">
    <source>
        <dbReference type="Proteomes" id="UP001075354"/>
    </source>
</evidence>
<sequence>MDMPVPNHKLKTEGDNALEHDMQMEQVTDEDQSTRKPWLKRPGAPIQKVAPDVKRRRRNYQAKKLMAPKNPLMILNELKPGLLYKFDEKVSEANQPVFTAIVQVDGCLFSGLGPSKKQAQQEAAEAALRGLFFDKMMEQLAKKEADGDADMKDLNQSIDNQVENVSTMPEDETPWGSLASLAMFKMATQWQTSGTFSAPNTSPAPAPCSPKVSNASSISVNSTVSPGSDLKSKIPNNASEMDPVMLLNQLVPNSKFSELARDVRSGSTLFTLSVDFNGSSYHGSATKKKIAKKLCAKSALKSLGVQYADDEGL</sequence>
<reference evidence="4" key="1">
    <citation type="submission" date="2022-12" db="EMBL/GenBank/DDBJ databases">
        <title>Chromosome-level genome assembly of the bean flower thrips Megalurothrips usitatus.</title>
        <authorList>
            <person name="Ma L."/>
            <person name="Liu Q."/>
            <person name="Li H."/>
            <person name="Cai W."/>
        </authorList>
    </citation>
    <scope>NUCLEOTIDE SEQUENCE</scope>
    <source>
        <strain evidence="4">Cailab_2022a</strain>
    </source>
</reference>
<feature type="compositionally biased region" description="Polar residues" evidence="2">
    <location>
        <begin position="211"/>
        <end position="226"/>
    </location>
</feature>
<dbReference type="GO" id="GO:0008251">
    <property type="term" value="F:tRNA-specific adenosine deaminase activity"/>
    <property type="evidence" value="ECO:0007669"/>
    <property type="project" value="TreeGrafter"/>
</dbReference>
<dbReference type="EMBL" id="JAPTSV010000005">
    <property type="protein sequence ID" value="KAJ1527812.1"/>
    <property type="molecule type" value="Genomic_DNA"/>
</dbReference>
<dbReference type="SMART" id="SM00358">
    <property type="entry name" value="DSRM"/>
    <property type="match status" value="2"/>
</dbReference>
<feature type="compositionally biased region" description="Basic and acidic residues" evidence="2">
    <location>
        <begin position="10"/>
        <end position="23"/>
    </location>
</feature>
<dbReference type="PANTHER" id="PTHR10910">
    <property type="entry name" value="EUKARYOTE SPECIFIC DSRNA BINDING PROTEIN"/>
    <property type="match status" value="1"/>
</dbReference>
<protein>
    <recommendedName>
        <fullName evidence="3">DRBM domain-containing protein</fullName>
    </recommendedName>
</protein>